<name>A0AAJ0D5K3_9PEZI</name>
<comment type="caution">
    <text evidence="1">The sequence shown here is derived from an EMBL/GenBank/DDBJ whole genome shotgun (WGS) entry which is preliminary data.</text>
</comment>
<organism evidence="1 2">
    <name type="scientific">Extremus antarcticus</name>
    <dbReference type="NCBI Taxonomy" id="702011"/>
    <lineage>
        <taxon>Eukaryota</taxon>
        <taxon>Fungi</taxon>
        <taxon>Dikarya</taxon>
        <taxon>Ascomycota</taxon>
        <taxon>Pezizomycotina</taxon>
        <taxon>Dothideomycetes</taxon>
        <taxon>Dothideomycetidae</taxon>
        <taxon>Mycosphaerellales</taxon>
        <taxon>Extremaceae</taxon>
        <taxon>Extremus</taxon>
    </lineage>
</organism>
<evidence type="ECO:0000313" key="1">
    <source>
        <dbReference type="EMBL" id="KAK3046442.1"/>
    </source>
</evidence>
<proteinExistence type="predicted"/>
<protein>
    <submittedName>
        <fullName evidence="1">Uncharacterized protein</fullName>
    </submittedName>
</protein>
<dbReference type="Proteomes" id="UP001271007">
    <property type="component" value="Unassembled WGS sequence"/>
</dbReference>
<evidence type="ECO:0000313" key="2">
    <source>
        <dbReference type="Proteomes" id="UP001271007"/>
    </source>
</evidence>
<reference evidence="1" key="1">
    <citation type="submission" date="2023-04" db="EMBL/GenBank/DDBJ databases">
        <title>Black Yeasts Isolated from many extreme environments.</title>
        <authorList>
            <person name="Coleine C."/>
            <person name="Stajich J.E."/>
            <person name="Selbmann L."/>
        </authorList>
    </citation>
    <scope>NUCLEOTIDE SEQUENCE</scope>
    <source>
        <strain evidence="1">CCFEE 5312</strain>
    </source>
</reference>
<gene>
    <name evidence="1" type="ORF">LTR09_012081</name>
</gene>
<dbReference type="EMBL" id="JAWDJX010000092">
    <property type="protein sequence ID" value="KAK3046442.1"/>
    <property type="molecule type" value="Genomic_DNA"/>
</dbReference>
<dbReference type="AlphaFoldDB" id="A0AAJ0D5K3"/>
<accession>A0AAJ0D5K3</accession>
<sequence length="159" mass="17997">MTLAYSSRLTTASSADNLLAAVKQRKKVMFVPAMLNRCTDRPTPARRVSMRLTAVYLLRQGPAIPSLQCSKRVECGFKRLEMLFQALDDGWSVYDLFHIIDCSSNVMDRLKIPGRKDQRANVLKLLHDKFSEAFTGDIIDISPVKQEEALHLLEKKTGK</sequence>
<keyword evidence="2" id="KW-1185">Reference proteome</keyword>